<proteinExistence type="predicted"/>
<reference evidence="7" key="1">
    <citation type="submission" date="2011-05" db="EMBL/GenBank/DDBJ databases">
        <title>Complete sequence of chromosome of Methanothermococcus okinawensis IH1.</title>
        <authorList>
            <consortium name="US DOE Joint Genome Institute"/>
            <person name="Lucas S."/>
            <person name="Han J."/>
            <person name="Lapidus A."/>
            <person name="Cheng J.-F."/>
            <person name="Goodwin L."/>
            <person name="Pitluck S."/>
            <person name="Peters L."/>
            <person name="Mikhailova N."/>
            <person name="Held B."/>
            <person name="Han C."/>
            <person name="Tapia R."/>
            <person name="Land M."/>
            <person name="Hauser L."/>
            <person name="Kyrpides N."/>
            <person name="Ivanova N."/>
            <person name="Pagani I."/>
            <person name="Sieprawska-Lupa M."/>
            <person name="Takai K."/>
            <person name="Miyazaki J."/>
            <person name="Whitman W."/>
            <person name="Woyke T."/>
        </authorList>
    </citation>
    <scope>NUCLEOTIDE SEQUENCE [LARGE SCALE GENOMIC DNA]</scope>
    <source>
        <strain evidence="7">IH1</strain>
    </source>
</reference>
<dbReference type="eggNOG" id="arCOG02250">
    <property type="taxonomic scope" value="Archaea"/>
</dbReference>
<feature type="transmembrane region" description="Helical" evidence="6">
    <location>
        <begin position="132"/>
        <end position="153"/>
    </location>
</feature>
<evidence type="ECO:0000256" key="5">
    <source>
        <dbReference type="ARBA" id="ARBA00023136"/>
    </source>
</evidence>
<dbReference type="InterPro" id="IPR012809">
    <property type="entry name" value="ECF_CbiQ"/>
</dbReference>
<dbReference type="PANTHER" id="PTHR34857:SF2">
    <property type="entry name" value="SLL0384 PROTEIN"/>
    <property type="match status" value="1"/>
</dbReference>
<gene>
    <name evidence="7" type="ordered locus">Metok_1454</name>
</gene>
<evidence type="ECO:0000313" key="7">
    <source>
        <dbReference type="EMBL" id="AEH07417.1"/>
    </source>
</evidence>
<evidence type="ECO:0000256" key="3">
    <source>
        <dbReference type="ARBA" id="ARBA00022692"/>
    </source>
</evidence>
<dbReference type="Pfam" id="PF02361">
    <property type="entry name" value="CbiQ"/>
    <property type="match status" value="1"/>
</dbReference>
<dbReference type="KEGG" id="mok:Metok_1454"/>
<accession>F8AK50</accession>
<dbReference type="Proteomes" id="UP000009296">
    <property type="component" value="Chromosome"/>
</dbReference>
<evidence type="ECO:0000256" key="2">
    <source>
        <dbReference type="ARBA" id="ARBA00022475"/>
    </source>
</evidence>
<feature type="transmembrane region" description="Helical" evidence="6">
    <location>
        <begin position="44"/>
        <end position="61"/>
    </location>
</feature>
<comment type="subcellular location">
    <subcellularLocation>
        <location evidence="1">Cell membrane</location>
        <topology evidence="1">Multi-pass membrane protein</topology>
    </subcellularLocation>
</comment>
<dbReference type="NCBIfam" id="TIGR02454">
    <property type="entry name" value="ECF_T_CbiQ"/>
    <property type="match status" value="1"/>
</dbReference>
<dbReference type="CDD" id="cd16914">
    <property type="entry name" value="EcfT"/>
    <property type="match status" value="1"/>
</dbReference>
<protein>
    <submittedName>
        <fullName evidence="7">Cobalt ABC transporter, inner membrane subunit CbiQ</fullName>
    </submittedName>
</protein>
<keyword evidence="5 6" id="KW-0472">Membrane</keyword>
<evidence type="ECO:0000256" key="1">
    <source>
        <dbReference type="ARBA" id="ARBA00004651"/>
    </source>
</evidence>
<dbReference type="InterPro" id="IPR051611">
    <property type="entry name" value="ECF_transporter_component"/>
</dbReference>
<evidence type="ECO:0000313" key="8">
    <source>
        <dbReference type="Proteomes" id="UP000009296"/>
    </source>
</evidence>
<evidence type="ECO:0000256" key="4">
    <source>
        <dbReference type="ARBA" id="ARBA00022989"/>
    </source>
</evidence>
<dbReference type="InterPro" id="IPR003339">
    <property type="entry name" value="ABC/ECF_trnsptr_transmembrane"/>
</dbReference>
<dbReference type="EMBL" id="CP002792">
    <property type="protein sequence ID" value="AEH07417.1"/>
    <property type="molecule type" value="Genomic_DNA"/>
</dbReference>
<dbReference type="STRING" id="647113.Metok_1454"/>
<feature type="transmembrane region" description="Helical" evidence="6">
    <location>
        <begin position="173"/>
        <end position="193"/>
    </location>
</feature>
<dbReference type="GO" id="GO:0006824">
    <property type="term" value="P:cobalt ion transport"/>
    <property type="evidence" value="ECO:0007669"/>
    <property type="project" value="InterPro"/>
</dbReference>
<feature type="transmembrane region" description="Helical" evidence="6">
    <location>
        <begin position="68"/>
        <end position="89"/>
    </location>
</feature>
<dbReference type="HOGENOM" id="CLU_056469_1_0_2"/>
<keyword evidence="8" id="KW-1185">Reference proteome</keyword>
<dbReference type="PANTHER" id="PTHR34857">
    <property type="entry name" value="SLL0384 PROTEIN"/>
    <property type="match status" value="1"/>
</dbReference>
<organism evidence="7 8">
    <name type="scientific">Methanothermococcus okinawensis (strain DSM 14208 / JCM 11175 / IH1)</name>
    <dbReference type="NCBI Taxonomy" id="647113"/>
    <lineage>
        <taxon>Archaea</taxon>
        <taxon>Methanobacteriati</taxon>
        <taxon>Methanobacteriota</taxon>
        <taxon>Methanomada group</taxon>
        <taxon>Methanococci</taxon>
        <taxon>Methanococcales</taxon>
        <taxon>Methanococcaceae</taxon>
        <taxon>Methanothermococcus</taxon>
    </lineage>
</organism>
<name>F8AK50_METOI</name>
<keyword evidence="3 6" id="KW-0812">Transmembrane</keyword>
<keyword evidence="4 6" id="KW-1133">Transmembrane helix</keyword>
<dbReference type="GO" id="GO:0043190">
    <property type="term" value="C:ATP-binding cassette (ABC) transporter complex"/>
    <property type="evidence" value="ECO:0007669"/>
    <property type="project" value="InterPro"/>
</dbReference>
<feature type="transmembrane region" description="Helical" evidence="6">
    <location>
        <begin position="95"/>
        <end position="120"/>
    </location>
</feature>
<evidence type="ECO:0000256" key="6">
    <source>
        <dbReference type="SAM" id="Phobius"/>
    </source>
</evidence>
<feature type="transmembrane region" description="Helical" evidence="6">
    <location>
        <begin position="260"/>
        <end position="276"/>
    </location>
</feature>
<sequence>MSFFGDFMKLFDKTIEGVIKYINESVFAEKYSKNKNGFLQNIDPRVKLIVIISFVIITVFMKNIETILIMYLLSLVMAYLSKIPLLHYIKRVWLFIPIFTGIIALPILFTTPGAPIYILLNHPYITITDAGVNYAIVFTMRVATAVSYAILLTIVTPWNDIIKSLNKLGMPDIVVTIMTIAYRYIFLLMNILLESMYSRKSRTCKKLGMKESWIEAGKNMGALFIKTHQMGEDVYYAMCSRGYLNEAKSYSTYKINVKDILFLIIMLSIGLSFYFIDNGYF</sequence>
<dbReference type="AlphaFoldDB" id="F8AK50"/>
<keyword evidence="2" id="KW-1003">Cell membrane</keyword>